<comment type="caution">
    <text evidence="2">The sequence shown here is derived from an EMBL/GenBank/DDBJ whole genome shotgun (WGS) entry which is preliminary data.</text>
</comment>
<dbReference type="Proteomes" id="UP000237000">
    <property type="component" value="Unassembled WGS sequence"/>
</dbReference>
<protein>
    <submittedName>
        <fullName evidence="2">Uncharacterized protein</fullName>
    </submittedName>
</protein>
<evidence type="ECO:0000313" key="2">
    <source>
        <dbReference type="EMBL" id="POO03667.1"/>
    </source>
</evidence>
<dbReference type="AlphaFoldDB" id="A0A2P5G0W8"/>
<evidence type="ECO:0000256" key="1">
    <source>
        <dbReference type="SAM" id="MobiDB-lite"/>
    </source>
</evidence>
<organism evidence="2 3">
    <name type="scientific">Trema orientale</name>
    <name type="common">Charcoal tree</name>
    <name type="synonym">Celtis orientalis</name>
    <dbReference type="NCBI Taxonomy" id="63057"/>
    <lineage>
        <taxon>Eukaryota</taxon>
        <taxon>Viridiplantae</taxon>
        <taxon>Streptophyta</taxon>
        <taxon>Embryophyta</taxon>
        <taxon>Tracheophyta</taxon>
        <taxon>Spermatophyta</taxon>
        <taxon>Magnoliopsida</taxon>
        <taxon>eudicotyledons</taxon>
        <taxon>Gunneridae</taxon>
        <taxon>Pentapetalae</taxon>
        <taxon>rosids</taxon>
        <taxon>fabids</taxon>
        <taxon>Rosales</taxon>
        <taxon>Cannabaceae</taxon>
        <taxon>Trema</taxon>
    </lineage>
</organism>
<feature type="non-terminal residue" evidence="2">
    <location>
        <position position="1"/>
    </location>
</feature>
<keyword evidence="3" id="KW-1185">Reference proteome</keyword>
<sequence length="104" mass="12063">NKHTNKFDTLGKFSLLIQKNSNLDSHVITLKQKFNNKQSGYLIKRIKTQNFFLSKNGQNFITNKGGKKERTFERNKPPPNLHSTKKFYSQPVTTTTQHNTDPIL</sequence>
<feature type="compositionally biased region" description="Basic and acidic residues" evidence="1">
    <location>
        <begin position="66"/>
        <end position="76"/>
    </location>
</feature>
<feature type="region of interest" description="Disordered" evidence="1">
    <location>
        <begin position="62"/>
        <end position="104"/>
    </location>
</feature>
<gene>
    <name evidence="2" type="ORF">TorRG33x02_008720</name>
</gene>
<dbReference type="InParanoid" id="A0A2P5G0W8"/>
<feature type="compositionally biased region" description="Polar residues" evidence="1">
    <location>
        <begin position="86"/>
        <end position="104"/>
    </location>
</feature>
<dbReference type="EMBL" id="JXTC01000002">
    <property type="protein sequence ID" value="POO03667.1"/>
    <property type="molecule type" value="Genomic_DNA"/>
</dbReference>
<proteinExistence type="predicted"/>
<reference evidence="3" key="1">
    <citation type="submission" date="2016-06" db="EMBL/GenBank/DDBJ databases">
        <title>Parallel loss of symbiosis genes in relatives of nitrogen-fixing non-legume Parasponia.</title>
        <authorList>
            <person name="Van Velzen R."/>
            <person name="Holmer R."/>
            <person name="Bu F."/>
            <person name="Rutten L."/>
            <person name="Van Zeijl A."/>
            <person name="Liu W."/>
            <person name="Santuari L."/>
            <person name="Cao Q."/>
            <person name="Sharma T."/>
            <person name="Shen D."/>
            <person name="Roswanjaya Y."/>
            <person name="Wardhani T."/>
            <person name="Kalhor M.S."/>
            <person name="Jansen J."/>
            <person name="Van den Hoogen J."/>
            <person name="Gungor B."/>
            <person name="Hartog M."/>
            <person name="Hontelez J."/>
            <person name="Verver J."/>
            <person name="Yang W.-C."/>
            <person name="Schijlen E."/>
            <person name="Repin R."/>
            <person name="Schilthuizen M."/>
            <person name="Schranz E."/>
            <person name="Heidstra R."/>
            <person name="Miyata K."/>
            <person name="Fedorova E."/>
            <person name="Kohlen W."/>
            <person name="Bisseling T."/>
            <person name="Smit S."/>
            <person name="Geurts R."/>
        </authorList>
    </citation>
    <scope>NUCLEOTIDE SEQUENCE [LARGE SCALE GENOMIC DNA]</scope>
    <source>
        <strain evidence="3">cv. RG33-2</strain>
    </source>
</reference>
<name>A0A2P5G0W8_TREOI</name>
<accession>A0A2P5G0W8</accession>
<evidence type="ECO:0000313" key="3">
    <source>
        <dbReference type="Proteomes" id="UP000237000"/>
    </source>
</evidence>